<accession>A0A6L2PEQ9</accession>
<dbReference type="GO" id="GO:0000785">
    <property type="term" value="C:chromatin"/>
    <property type="evidence" value="ECO:0007669"/>
    <property type="project" value="TreeGrafter"/>
</dbReference>
<dbReference type="PANTHER" id="PTHR12663:SF0">
    <property type="entry name" value="PRECOCIOUS DISSOCIATION OF SISTERS 5, ISOFORM A"/>
    <property type="match status" value="1"/>
</dbReference>
<dbReference type="GO" id="GO:0005634">
    <property type="term" value="C:nucleus"/>
    <property type="evidence" value="ECO:0007669"/>
    <property type="project" value="UniProtKB-SubCell"/>
</dbReference>
<dbReference type="InParanoid" id="A0A6L2PEQ9"/>
<dbReference type="EMBL" id="BLKM01000273">
    <property type="protein sequence ID" value="GFG31011.1"/>
    <property type="molecule type" value="Genomic_DNA"/>
</dbReference>
<organism evidence="6 7">
    <name type="scientific">Coptotermes formosanus</name>
    <name type="common">Formosan subterranean termite</name>
    <dbReference type="NCBI Taxonomy" id="36987"/>
    <lineage>
        <taxon>Eukaryota</taxon>
        <taxon>Metazoa</taxon>
        <taxon>Ecdysozoa</taxon>
        <taxon>Arthropoda</taxon>
        <taxon>Hexapoda</taxon>
        <taxon>Insecta</taxon>
        <taxon>Pterygota</taxon>
        <taxon>Neoptera</taxon>
        <taxon>Polyneoptera</taxon>
        <taxon>Dictyoptera</taxon>
        <taxon>Blattodea</taxon>
        <taxon>Blattoidea</taxon>
        <taxon>Termitoidae</taxon>
        <taxon>Rhinotermitidae</taxon>
        <taxon>Coptotermes</taxon>
    </lineage>
</organism>
<evidence type="ECO:0000256" key="3">
    <source>
        <dbReference type="ARBA" id="ARBA00022776"/>
    </source>
</evidence>
<gene>
    <name evidence="6" type="ORF">Cfor_07993</name>
</gene>
<evidence type="ECO:0000256" key="1">
    <source>
        <dbReference type="ARBA" id="ARBA00004123"/>
    </source>
</evidence>
<dbReference type="OrthoDB" id="200660at2759"/>
<comment type="subcellular location">
    <subcellularLocation>
        <location evidence="1">Nucleus</location>
    </subcellularLocation>
</comment>
<dbReference type="AlphaFoldDB" id="A0A6L2PEQ9"/>
<sequence>MSNKIYPVDVLSINAKQPLQELIFGLKNLLLSLRGVCQKGTDEEKNYDELVILFHRLRNPDFLLHEDSLVKMTVACCLGQLLEVLPFTSFPWDDEDLVVLLNFFIKQLEYFGTSDDVIFKYCVILLKILSKTGIFSGLFMCLRYTTNKENIYDAFLLTVCMAVCTRSDISMAETYIVQLLKNFINNTKYTSNKGIDIILSSILQENIEKHPAMYHVAVKVIRSCSRALDFPIRMLLLRGLQEDGIPVQTRIGGHEFEVMFELHHICPSLLVGVWSQLEVFLLDSLDSSKKKIALTLLAHMFSEEDSDFAFKYRRLWNSFKLCVNDSSSFGRSLIVSCAPKFLINQPDLCQDIIPILQRRSCDSETTIRFGVVKAINKATKMDLNVLQHPALFDILKKSFCDKNEIVLKEALVTLGLIYRRITDSKYPSMMRKAMWIANTLMHLYTSPYDLNIYIPHIEKVVVKCLVPCELPPERRMKKLLQLWCLLDDESRSSFHHIQELKKRAYEAVLRLLSLYQGPSDVESSTNQLVWKREMLAGKISLTMGNQKEVHQRLVLLTKELAENQRLLNFLQEYVNETNSCEDYERLWSENQDVVSYTSQTKKRSLTSKRRVLKQESIVLTVKNLCAKVGSFLVDQVALKELLKLVIKCVSSRDIAEDLHLAGEMAGKLAIELLYEFMKELDTDSEHYLTREVAVGQFATHLPNYADTRCISYITDLCHKLCQKSVLEDLEDESCDGPDWYEKDSLPYRTKCKVVALKALTRLTIRLREPRTTERTLTILSKIVENGGAYSNTNSLSAATKAWLRLTAGCSFLKICDVPHVYAKQVKKIYFFKMAALMTDESEFVRRMFVEKLRQRLMQWEQQRYGLPSTFLSYFVLAGMEQDEDVKSCMLHTLNLCVQDKRQQVWSLVCVTRLFKSTSHLLTRCQQAVPEFCVQTALQIVARFVFDFASETSVHQAHECLSFLLNSLLSSKNGNFGLLATDFYVKLFALMRSCRNAVNPEDEELNKKIWATCEIGEYLLSTVNPAVNNDAEAPGPIIDEKFHILDPSIDKTDIKYLTSDIETLLNKTVAPQLVSYTAVSAAAAAAGDMVVDYKFCLWPA</sequence>
<dbReference type="PANTHER" id="PTHR12663">
    <property type="entry name" value="ANDROGEN INDUCED INHIBITOR OF PROLIFERATION AS3 / PDS5-RELATED"/>
    <property type="match status" value="1"/>
</dbReference>
<dbReference type="InterPro" id="IPR039776">
    <property type="entry name" value="Pds5"/>
</dbReference>
<dbReference type="SUPFAM" id="SSF48371">
    <property type="entry name" value="ARM repeat"/>
    <property type="match status" value="1"/>
</dbReference>
<keyword evidence="5" id="KW-0131">Cell cycle</keyword>
<name>A0A6L2PEQ9_COPFO</name>
<evidence type="ECO:0000256" key="5">
    <source>
        <dbReference type="ARBA" id="ARBA00023306"/>
    </source>
</evidence>
<keyword evidence="2" id="KW-0132">Cell division</keyword>
<evidence type="ECO:0000313" key="6">
    <source>
        <dbReference type="EMBL" id="GFG31011.1"/>
    </source>
</evidence>
<keyword evidence="4" id="KW-0539">Nucleus</keyword>
<protein>
    <submittedName>
        <fullName evidence="6">Uncharacterized protein</fullName>
    </submittedName>
</protein>
<comment type="caution">
    <text evidence="6">The sequence shown here is derived from an EMBL/GenBank/DDBJ whole genome shotgun (WGS) entry which is preliminary data.</text>
</comment>
<keyword evidence="7" id="KW-1185">Reference proteome</keyword>
<dbReference type="GO" id="GO:0006281">
    <property type="term" value="P:DNA repair"/>
    <property type="evidence" value="ECO:0007669"/>
    <property type="project" value="TreeGrafter"/>
</dbReference>
<dbReference type="Proteomes" id="UP000502823">
    <property type="component" value="Unassembled WGS sequence"/>
</dbReference>
<proteinExistence type="predicted"/>
<evidence type="ECO:0000313" key="7">
    <source>
        <dbReference type="Proteomes" id="UP000502823"/>
    </source>
</evidence>
<dbReference type="GO" id="GO:0051301">
    <property type="term" value="P:cell division"/>
    <property type="evidence" value="ECO:0007669"/>
    <property type="project" value="UniProtKB-KW"/>
</dbReference>
<dbReference type="InterPro" id="IPR016024">
    <property type="entry name" value="ARM-type_fold"/>
</dbReference>
<reference evidence="7" key="1">
    <citation type="submission" date="2020-01" db="EMBL/GenBank/DDBJ databases">
        <title>Draft genome sequence of the Termite Coptotermes fromosanus.</title>
        <authorList>
            <person name="Itakura S."/>
            <person name="Yosikawa Y."/>
            <person name="Umezawa K."/>
        </authorList>
    </citation>
    <scope>NUCLEOTIDE SEQUENCE [LARGE SCALE GENOMIC DNA]</scope>
</reference>
<dbReference type="Gene3D" id="1.25.10.10">
    <property type="entry name" value="Leucine-rich Repeat Variant"/>
    <property type="match status" value="1"/>
</dbReference>
<dbReference type="GO" id="GO:0007064">
    <property type="term" value="P:mitotic sister chromatid cohesion"/>
    <property type="evidence" value="ECO:0007669"/>
    <property type="project" value="InterPro"/>
</dbReference>
<dbReference type="Pfam" id="PF20168">
    <property type="entry name" value="PDS5"/>
    <property type="match status" value="2"/>
</dbReference>
<dbReference type="InterPro" id="IPR011989">
    <property type="entry name" value="ARM-like"/>
</dbReference>
<evidence type="ECO:0000256" key="2">
    <source>
        <dbReference type="ARBA" id="ARBA00022618"/>
    </source>
</evidence>
<evidence type="ECO:0000256" key="4">
    <source>
        <dbReference type="ARBA" id="ARBA00023242"/>
    </source>
</evidence>
<keyword evidence="3" id="KW-0498">Mitosis</keyword>